<name>A0ABN8NLT0_9CNID</name>
<dbReference type="PROSITE" id="PS00028">
    <property type="entry name" value="ZINC_FINGER_C2H2_1"/>
    <property type="match status" value="5"/>
</dbReference>
<evidence type="ECO:0000256" key="1">
    <source>
        <dbReference type="PROSITE-ProRule" id="PRU00042"/>
    </source>
</evidence>
<organism evidence="3 4">
    <name type="scientific">Porites lobata</name>
    <dbReference type="NCBI Taxonomy" id="104759"/>
    <lineage>
        <taxon>Eukaryota</taxon>
        <taxon>Metazoa</taxon>
        <taxon>Cnidaria</taxon>
        <taxon>Anthozoa</taxon>
        <taxon>Hexacorallia</taxon>
        <taxon>Scleractinia</taxon>
        <taxon>Fungiina</taxon>
        <taxon>Poritidae</taxon>
        <taxon>Porites</taxon>
    </lineage>
</organism>
<dbReference type="PANTHER" id="PTHR46179:SF20">
    <property type="entry name" value="TRANSCRIPTION FACTOR 3A PROTEIN-RELATED"/>
    <property type="match status" value="1"/>
</dbReference>
<keyword evidence="1" id="KW-0479">Metal-binding</keyword>
<evidence type="ECO:0000313" key="3">
    <source>
        <dbReference type="EMBL" id="CAH3112907.1"/>
    </source>
</evidence>
<gene>
    <name evidence="3" type="ORF">PLOB_00021549</name>
</gene>
<dbReference type="PROSITE" id="PS50157">
    <property type="entry name" value="ZINC_FINGER_C2H2_2"/>
    <property type="match status" value="5"/>
</dbReference>
<evidence type="ECO:0000259" key="2">
    <source>
        <dbReference type="PROSITE" id="PS50157"/>
    </source>
</evidence>
<sequence length="185" mass="21846">MAARENVHVCDYKRCGKSFSKEIRLVEHKRMHTGERPCVCPHEGCQKSFIRAVHLKRHLLSHSKEKVFKCSQCEMSFVTKHNCKRHEQRAHNRPFKCPYEGCELEFMRCNQLKIHQFAHTSEKPFKCKERGCLAMFDSPGKLKRHQKRHDEGAAPFFPRCRNDAFAYEWLRKHVSSHKCGIFCEG</sequence>
<keyword evidence="1" id="KW-0863">Zinc-finger</keyword>
<feature type="domain" description="C2H2-type" evidence="2">
    <location>
        <begin position="38"/>
        <end position="67"/>
    </location>
</feature>
<keyword evidence="4" id="KW-1185">Reference proteome</keyword>
<dbReference type="Proteomes" id="UP001159405">
    <property type="component" value="Unassembled WGS sequence"/>
</dbReference>
<dbReference type="SUPFAM" id="SSF57667">
    <property type="entry name" value="beta-beta-alpha zinc fingers"/>
    <property type="match status" value="3"/>
</dbReference>
<accession>A0ABN8NLT0</accession>
<evidence type="ECO:0000313" key="4">
    <source>
        <dbReference type="Proteomes" id="UP001159405"/>
    </source>
</evidence>
<comment type="caution">
    <text evidence="3">The sequence shown here is derived from an EMBL/GenBank/DDBJ whole genome shotgun (WGS) entry which is preliminary data.</text>
</comment>
<dbReference type="InterPro" id="IPR051061">
    <property type="entry name" value="Zinc_finger_trans_reg"/>
</dbReference>
<keyword evidence="1" id="KW-0862">Zinc</keyword>
<reference evidence="3 4" key="1">
    <citation type="submission" date="2022-05" db="EMBL/GenBank/DDBJ databases">
        <authorList>
            <consortium name="Genoscope - CEA"/>
            <person name="William W."/>
        </authorList>
    </citation>
    <scope>NUCLEOTIDE SEQUENCE [LARGE SCALE GENOMIC DNA]</scope>
</reference>
<proteinExistence type="predicted"/>
<feature type="domain" description="C2H2-type" evidence="2">
    <location>
        <begin position="8"/>
        <end position="37"/>
    </location>
</feature>
<feature type="domain" description="C2H2-type" evidence="2">
    <location>
        <begin position="68"/>
        <end position="96"/>
    </location>
</feature>
<dbReference type="SMART" id="SM00355">
    <property type="entry name" value="ZnF_C2H2"/>
    <property type="match status" value="5"/>
</dbReference>
<dbReference type="PANTHER" id="PTHR46179">
    <property type="entry name" value="ZINC FINGER PROTEIN"/>
    <property type="match status" value="1"/>
</dbReference>
<dbReference type="Pfam" id="PF00096">
    <property type="entry name" value="zf-C2H2"/>
    <property type="match status" value="2"/>
</dbReference>
<dbReference type="InterPro" id="IPR036236">
    <property type="entry name" value="Znf_C2H2_sf"/>
</dbReference>
<protein>
    <recommendedName>
        <fullName evidence="2">C2H2-type domain-containing protein</fullName>
    </recommendedName>
</protein>
<dbReference type="Gene3D" id="3.30.160.60">
    <property type="entry name" value="Classic Zinc Finger"/>
    <property type="match status" value="5"/>
</dbReference>
<feature type="domain" description="C2H2-type" evidence="2">
    <location>
        <begin position="125"/>
        <end position="149"/>
    </location>
</feature>
<feature type="domain" description="C2H2-type" evidence="2">
    <location>
        <begin position="95"/>
        <end position="124"/>
    </location>
</feature>
<dbReference type="InterPro" id="IPR013087">
    <property type="entry name" value="Znf_C2H2_type"/>
</dbReference>
<dbReference type="EMBL" id="CALNXK010000025">
    <property type="protein sequence ID" value="CAH3112907.1"/>
    <property type="molecule type" value="Genomic_DNA"/>
</dbReference>